<gene>
    <name evidence="2" type="primary">LOC114344951</name>
</gene>
<dbReference type="RefSeq" id="XP_028151575.1">
    <property type="nucleotide sequence ID" value="XM_028295774.1"/>
</dbReference>
<evidence type="ECO:0000256" key="1">
    <source>
        <dbReference type="SAM" id="SignalP"/>
    </source>
</evidence>
<name>A0A6P7H6J0_DIAVI</name>
<feature type="signal peptide" evidence="1">
    <location>
        <begin position="1"/>
        <end position="22"/>
    </location>
</feature>
<evidence type="ECO:0000313" key="2">
    <source>
        <dbReference type="RefSeq" id="XP_028151575.1"/>
    </source>
</evidence>
<dbReference type="InParanoid" id="A0A6P7H6J0"/>
<sequence length="166" mass="19166">MGRRFCLLFLVSLCLMTKALEALNIDANGILPCDDCFQLTEEGKDALQRVLRAVAEQPEDDTELKEYDTGKTQLRSIIPSWLKFWKLPGTISSTLRWIYDKLGNSIVQSVITNMALDVFIKCGVVSEDDIDAQDRLYYRIKAYLNFTTKFLGIIGKYIFRWKDDEY</sequence>
<proteinExistence type="predicted"/>
<organism evidence="2">
    <name type="scientific">Diabrotica virgifera virgifera</name>
    <name type="common">western corn rootworm</name>
    <dbReference type="NCBI Taxonomy" id="50390"/>
    <lineage>
        <taxon>Eukaryota</taxon>
        <taxon>Metazoa</taxon>
        <taxon>Ecdysozoa</taxon>
        <taxon>Arthropoda</taxon>
        <taxon>Hexapoda</taxon>
        <taxon>Insecta</taxon>
        <taxon>Pterygota</taxon>
        <taxon>Neoptera</taxon>
        <taxon>Endopterygota</taxon>
        <taxon>Coleoptera</taxon>
        <taxon>Polyphaga</taxon>
        <taxon>Cucujiformia</taxon>
        <taxon>Chrysomeloidea</taxon>
        <taxon>Chrysomelidae</taxon>
        <taxon>Galerucinae</taxon>
        <taxon>Diabroticina</taxon>
        <taxon>Diabroticites</taxon>
        <taxon>Diabrotica</taxon>
    </lineage>
</organism>
<feature type="chain" id="PRO_5028476484" evidence="1">
    <location>
        <begin position="23"/>
        <end position="166"/>
    </location>
</feature>
<accession>A0A6P7H6J0</accession>
<protein>
    <submittedName>
        <fullName evidence="2">Uncharacterized protein LOC114344951</fullName>
    </submittedName>
</protein>
<reference evidence="2" key="1">
    <citation type="submission" date="2025-08" db="UniProtKB">
        <authorList>
            <consortium name="RefSeq"/>
        </authorList>
    </citation>
    <scope>IDENTIFICATION</scope>
    <source>
        <tissue evidence="2">Whole insect</tissue>
    </source>
</reference>
<keyword evidence="1" id="KW-0732">Signal</keyword>
<dbReference type="AlphaFoldDB" id="A0A6P7H6J0"/>